<accession>A0AC61MQC9</accession>
<dbReference type="EMBL" id="CP066744">
    <property type="protein sequence ID" value="QQK07809.1"/>
    <property type="molecule type" value="Genomic_DNA"/>
</dbReference>
<reference evidence="1 2" key="1">
    <citation type="journal article" date="2022" name="Int. J. Syst. Evol. Microbiol.">
        <title>Miniphocaeibacter halophilus sp. nov., an ammonium-tolerant acetate-producing bacterium isolated from a biogas system.</title>
        <authorList>
            <person name="Schnurer A."/>
            <person name="Singh A."/>
            <person name="Bi S."/>
            <person name="Qiao W."/>
            <person name="Westerholm M."/>
        </authorList>
    </citation>
    <scope>NUCLEOTIDE SEQUENCE [LARGE SCALE GENOMIC DNA]</scope>
    <source>
        <strain evidence="1 2">AMB_01</strain>
    </source>
</reference>
<dbReference type="Proteomes" id="UP000595814">
    <property type="component" value="Chromosome"/>
</dbReference>
<keyword evidence="2" id="KW-1185">Reference proteome</keyword>
<proteinExistence type="predicted"/>
<sequence length="422" mass="48331">MKKVYRGNIVFIKKMGELTSIKNGYLVVENGVIVSVDKVLSREYENLEIVDFGNKLIIPGFVDIHLHAPQINNLGLGADLELLDWLEKYTFPEEAKYRDLNYTEKSYSTLINKLWENGTTSSIIFGSIFKDSNILLSKMISRSGLKAYVGKVNMDKNSPDYYIEETEQSLIDTEDYINEISKLKNIRPIITPRFVPSCSKKLMYGLGELAKKYDLKIQSHLSENIGEVEWVKELHPDCENYIDVYEKYNLLRKDKVVMAHCVWSNKEEIKKLKEYNITVAHAPVSNGNLASGIAPINEFKENRVNIGLCSDLSGGHELFLGKVIKEAETFGKLKWINDKNKYNYLTTLDYFYFATKGSGKFFGNVGSLEENYDADFLVIDDSDLSDLNDRSLDERLKRFIYLGNGKNIIARYVNGIKIEKPF</sequence>
<name>A0AC61MQC9_9FIRM</name>
<evidence type="ECO:0000313" key="1">
    <source>
        <dbReference type="EMBL" id="QQK07809.1"/>
    </source>
</evidence>
<gene>
    <name evidence="1" type="ORF">JFY71_11100</name>
</gene>
<evidence type="ECO:0000313" key="2">
    <source>
        <dbReference type="Proteomes" id="UP000595814"/>
    </source>
</evidence>
<organism evidence="1 2">
    <name type="scientific">Miniphocaeibacter halophilus</name>
    <dbReference type="NCBI Taxonomy" id="2931922"/>
    <lineage>
        <taxon>Bacteria</taxon>
        <taxon>Bacillati</taxon>
        <taxon>Bacillota</taxon>
        <taxon>Tissierellia</taxon>
        <taxon>Tissierellales</taxon>
        <taxon>Peptoniphilaceae</taxon>
        <taxon>Miniphocaeibacter</taxon>
    </lineage>
</organism>
<protein>
    <submittedName>
        <fullName evidence="1">Amidohydrolase family protein</fullName>
    </submittedName>
</protein>